<keyword evidence="2" id="KW-1185">Reference proteome</keyword>
<dbReference type="EMBL" id="KN817877">
    <property type="protein sequence ID" value="KJA12839.1"/>
    <property type="molecule type" value="Genomic_DNA"/>
</dbReference>
<sequence length="137" mass="14806">MGTAAASPLARPPLTDSATLTLCAMAHPSPTTALIHHLSPVGAQVRRARRKRWCRHRRCAPGTLRIGDRLSSSESDAASGQQVYLQLRSFTADGDGCYVYRHEATRPAAKIHHPSTFEDNAPPLPLLGLQDCCKAPV</sequence>
<gene>
    <name evidence="1" type="ORF">HYPSUDRAFT_210075</name>
</gene>
<dbReference type="Proteomes" id="UP000054270">
    <property type="component" value="Unassembled WGS sequence"/>
</dbReference>
<evidence type="ECO:0000313" key="1">
    <source>
        <dbReference type="EMBL" id="KJA12839.1"/>
    </source>
</evidence>
<organism evidence="1 2">
    <name type="scientific">Hypholoma sublateritium (strain FD-334 SS-4)</name>
    <dbReference type="NCBI Taxonomy" id="945553"/>
    <lineage>
        <taxon>Eukaryota</taxon>
        <taxon>Fungi</taxon>
        <taxon>Dikarya</taxon>
        <taxon>Basidiomycota</taxon>
        <taxon>Agaricomycotina</taxon>
        <taxon>Agaricomycetes</taxon>
        <taxon>Agaricomycetidae</taxon>
        <taxon>Agaricales</taxon>
        <taxon>Agaricineae</taxon>
        <taxon>Strophariaceae</taxon>
        <taxon>Hypholoma</taxon>
    </lineage>
</organism>
<proteinExistence type="predicted"/>
<reference evidence="2" key="1">
    <citation type="submission" date="2014-04" db="EMBL/GenBank/DDBJ databases">
        <title>Evolutionary Origins and Diversification of the Mycorrhizal Mutualists.</title>
        <authorList>
            <consortium name="DOE Joint Genome Institute"/>
            <consortium name="Mycorrhizal Genomics Consortium"/>
            <person name="Kohler A."/>
            <person name="Kuo A."/>
            <person name="Nagy L.G."/>
            <person name="Floudas D."/>
            <person name="Copeland A."/>
            <person name="Barry K.W."/>
            <person name="Cichocki N."/>
            <person name="Veneault-Fourrey C."/>
            <person name="LaButti K."/>
            <person name="Lindquist E.A."/>
            <person name="Lipzen A."/>
            <person name="Lundell T."/>
            <person name="Morin E."/>
            <person name="Murat C."/>
            <person name="Riley R."/>
            <person name="Ohm R."/>
            <person name="Sun H."/>
            <person name="Tunlid A."/>
            <person name="Henrissat B."/>
            <person name="Grigoriev I.V."/>
            <person name="Hibbett D.S."/>
            <person name="Martin F."/>
        </authorList>
    </citation>
    <scope>NUCLEOTIDE SEQUENCE [LARGE SCALE GENOMIC DNA]</scope>
    <source>
        <strain evidence="2">FD-334 SS-4</strain>
    </source>
</reference>
<dbReference type="AlphaFoldDB" id="A0A0D2N0W0"/>
<name>A0A0D2N0W0_HYPSF</name>
<accession>A0A0D2N0W0</accession>
<protein>
    <submittedName>
        <fullName evidence="1">Uncharacterized protein</fullName>
    </submittedName>
</protein>
<evidence type="ECO:0000313" key="2">
    <source>
        <dbReference type="Proteomes" id="UP000054270"/>
    </source>
</evidence>